<proteinExistence type="predicted"/>
<dbReference type="Ensembl" id="ENSFTIT00000023576.1">
    <property type="protein sequence ID" value="ENSFTIP00000022649.1"/>
    <property type="gene ID" value="ENSFTIG00000014594.1"/>
</dbReference>
<reference evidence="2" key="2">
    <citation type="submission" date="2025-09" db="UniProtKB">
        <authorList>
            <consortium name="Ensembl"/>
        </authorList>
    </citation>
    <scope>IDENTIFICATION</scope>
</reference>
<evidence type="ECO:0000313" key="3">
    <source>
        <dbReference type="Proteomes" id="UP000694562"/>
    </source>
</evidence>
<reference evidence="2" key="1">
    <citation type="submission" date="2025-08" db="UniProtKB">
        <authorList>
            <consortium name="Ensembl"/>
        </authorList>
    </citation>
    <scope>IDENTIFICATION</scope>
</reference>
<organism evidence="2 3">
    <name type="scientific">Falco tinnunculus</name>
    <name type="common">Common kestrel</name>
    <dbReference type="NCBI Taxonomy" id="100819"/>
    <lineage>
        <taxon>Eukaryota</taxon>
        <taxon>Metazoa</taxon>
        <taxon>Chordata</taxon>
        <taxon>Craniata</taxon>
        <taxon>Vertebrata</taxon>
        <taxon>Euteleostomi</taxon>
        <taxon>Archelosauria</taxon>
        <taxon>Archosauria</taxon>
        <taxon>Dinosauria</taxon>
        <taxon>Saurischia</taxon>
        <taxon>Theropoda</taxon>
        <taxon>Coelurosauria</taxon>
        <taxon>Aves</taxon>
        <taxon>Neognathae</taxon>
        <taxon>Neoaves</taxon>
        <taxon>Telluraves</taxon>
        <taxon>Australaves</taxon>
        <taxon>Falconiformes</taxon>
        <taxon>Falconidae</taxon>
        <taxon>Falco</taxon>
    </lineage>
</organism>
<name>A0A8C4V9B2_FALTI</name>
<evidence type="ECO:0000256" key="1">
    <source>
        <dbReference type="SAM" id="MobiDB-lite"/>
    </source>
</evidence>
<evidence type="ECO:0000313" key="2">
    <source>
        <dbReference type="Ensembl" id="ENSFTIP00000022649.1"/>
    </source>
</evidence>
<sequence>TEPGEQGRMDPAMELMLIRNFSVPAACFSLPPTSRQLLQRRWGAWVGGPGGGPLLSPLPEQGRDEGG</sequence>
<keyword evidence="3" id="KW-1185">Reference proteome</keyword>
<feature type="region of interest" description="Disordered" evidence="1">
    <location>
        <begin position="48"/>
        <end position="67"/>
    </location>
</feature>
<dbReference type="OrthoDB" id="10274082at2759"/>
<dbReference type="AlphaFoldDB" id="A0A8C4V9B2"/>
<protein>
    <submittedName>
        <fullName evidence="2">Uncharacterized protein</fullName>
    </submittedName>
</protein>
<dbReference type="Proteomes" id="UP000694562">
    <property type="component" value="Unplaced"/>
</dbReference>
<accession>A0A8C4V9B2</accession>